<comment type="similarity">
    <text evidence="1">Belongs to the protein-tyrosine phosphatase family. Non-receptor class dual specificity subfamily.</text>
</comment>
<keyword evidence="3" id="KW-0378">Hydrolase</keyword>
<feature type="domain" description="Tyrosine-protein phosphatase" evidence="5">
    <location>
        <begin position="5"/>
        <end position="146"/>
    </location>
</feature>
<gene>
    <name evidence="7" type="ORF">OE88DRAFT_1714752</name>
</gene>
<dbReference type="PANTHER" id="PTHR45848">
    <property type="entry name" value="DUAL SPECIFICITY PROTEIN PHOSPHATASE 12 FAMILY MEMBER"/>
    <property type="match status" value="1"/>
</dbReference>
<organism evidence="7 8">
    <name type="scientific">Heliocybe sulcata</name>
    <dbReference type="NCBI Taxonomy" id="5364"/>
    <lineage>
        <taxon>Eukaryota</taxon>
        <taxon>Fungi</taxon>
        <taxon>Dikarya</taxon>
        <taxon>Basidiomycota</taxon>
        <taxon>Agaricomycotina</taxon>
        <taxon>Agaricomycetes</taxon>
        <taxon>Gloeophyllales</taxon>
        <taxon>Gloeophyllaceae</taxon>
        <taxon>Heliocybe</taxon>
    </lineage>
</organism>
<feature type="domain" description="Tyrosine specific protein phosphatases" evidence="6">
    <location>
        <begin position="67"/>
        <end position="127"/>
    </location>
</feature>
<dbReference type="Pfam" id="PF00782">
    <property type="entry name" value="DSPc"/>
    <property type="match status" value="1"/>
</dbReference>
<dbReference type="SUPFAM" id="SSF52799">
    <property type="entry name" value="(Phosphotyrosine protein) phosphatases II"/>
    <property type="match status" value="2"/>
</dbReference>
<reference evidence="7 8" key="1">
    <citation type="journal article" date="2019" name="Nat. Ecol. Evol.">
        <title>Megaphylogeny resolves global patterns of mushroom evolution.</title>
        <authorList>
            <person name="Varga T."/>
            <person name="Krizsan K."/>
            <person name="Foldi C."/>
            <person name="Dima B."/>
            <person name="Sanchez-Garcia M."/>
            <person name="Sanchez-Ramirez S."/>
            <person name="Szollosi G.J."/>
            <person name="Szarkandi J.G."/>
            <person name="Papp V."/>
            <person name="Albert L."/>
            <person name="Andreopoulos W."/>
            <person name="Angelini C."/>
            <person name="Antonin V."/>
            <person name="Barry K.W."/>
            <person name="Bougher N.L."/>
            <person name="Buchanan P."/>
            <person name="Buyck B."/>
            <person name="Bense V."/>
            <person name="Catcheside P."/>
            <person name="Chovatia M."/>
            <person name="Cooper J."/>
            <person name="Damon W."/>
            <person name="Desjardin D."/>
            <person name="Finy P."/>
            <person name="Geml J."/>
            <person name="Haridas S."/>
            <person name="Hughes K."/>
            <person name="Justo A."/>
            <person name="Karasinski D."/>
            <person name="Kautmanova I."/>
            <person name="Kiss B."/>
            <person name="Kocsube S."/>
            <person name="Kotiranta H."/>
            <person name="LaButti K.M."/>
            <person name="Lechner B.E."/>
            <person name="Liimatainen K."/>
            <person name="Lipzen A."/>
            <person name="Lukacs Z."/>
            <person name="Mihaltcheva S."/>
            <person name="Morgado L.N."/>
            <person name="Niskanen T."/>
            <person name="Noordeloos M.E."/>
            <person name="Ohm R.A."/>
            <person name="Ortiz-Santana B."/>
            <person name="Ovrebo C."/>
            <person name="Racz N."/>
            <person name="Riley R."/>
            <person name="Savchenko A."/>
            <person name="Shiryaev A."/>
            <person name="Soop K."/>
            <person name="Spirin V."/>
            <person name="Szebenyi C."/>
            <person name="Tomsovsky M."/>
            <person name="Tulloss R.E."/>
            <person name="Uehling J."/>
            <person name="Grigoriev I.V."/>
            <person name="Vagvolgyi C."/>
            <person name="Papp T."/>
            <person name="Martin F.M."/>
            <person name="Miettinen O."/>
            <person name="Hibbett D.S."/>
            <person name="Nagy L.G."/>
        </authorList>
    </citation>
    <scope>NUCLEOTIDE SEQUENCE [LARGE SCALE GENOMIC DNA]</scope>
    <source>
        <strain evidence="7 8">OMC1185</strain>
    </source>
</reference>
<evidence type="ECO:0000313" key="7">
    <source>
        <dbReference type="EMBL" id="TFK46990.1"/>
    </source>
</evidence>
<dbReference type="STRING" id="5364.A0A5C3MPV4"/>
<dbReference type="SMART" id="SM00195">
    <property type="entry name" value="DSPc"/>
    <property type="match status" value="1"/>
</dbReference>
<proteinExistence type="inferred from homology"/>
<dbReference type="PROSITE" id="PS50056">
    <property type="entry name" value="TYR_PHOSPHATASE_2"/>
    <property type="match status" value="1"/>
</dbReference>
<evidence type="ECO:0000259" key="5">
    <source>
        <dbReference type="PROSITE" id="PS50054"/>
    </source>
</evidence>
<dbReference type="PROSITE" id="PS50054">
    <property type="entry name" value="TYR_PHOSPHATASE_DUAL"/>
    <property type="match status" value="1"/>
</dbReference>
<dbReference type="PANTHER" id="PTHR45848:SF4">
    <property type="entry name" value="DUAL SPECIFICITY PROTEIN PHOSPHATASE 12"/>
    <property type="match status" value="1"/>
</dbReference>
<dbReference type="Gene3D" id="3.90.190.10">
    <property type="entry name" value="Protein tyrosine phosphatase superfamily"/>
    <property type="match status" value="2"/>
</dbReference>
<evidence type="ECO:0000313" key="8">
    <source>
        <dbReference type="Proteomes" id="UP000305948"/>
    </source>
</evidence>
<dbReference type="EC" id="3.1.3.48" evidence="2"/>
<dbReference type="Proteomes" id="UP000305948">
    <property type="component" value="Unassembled WGS sequence"/>
</dbReference>
<keyword evidence="8" id="KW-1185">Reference proteome</keyword>
<dbReference type="EMBL" id="ML213526">
    <property type="protein sequence ID" value="TFK46990.1"/>
    <property type="molecule type" value="Genomic_DNA"/>
</dbReference>
<evidence type="ECO:0000256" key="4">
    <source>
        <dbReference type="ARBA" id="ARBA00022912"/>
    </source>
</evidence>
<dbReference type="GO" id="GO:0004725">
    <property type="term" value="F:protein tyrosine phosphatase activity"/>
    <property type="evidence" value="ECO:0007669"/>
    <property type="project" value="UniProtKB-EC"/>
</dbReference>
<dbReference type="InterPro" id="IPR020422">
    <property type="entry name" value="TYR_PHOSPHATASE_DUAL_dom"/>
</dbReference>
<dbReference type="AlphaFoldDB" id="A0A5C3MPV4"/>
<evidence type="ECO:0000256" key="1">
    <source>
        <dbReference type="ARBA" id="ARBA00008601"/>
    </source>
</evidence>
<name>A0A5C3MPV4_9AGAM</name>
<evidence type="ECO:0000256" key="2">
    <source>
        <dbReference type="ARBA" id="ARBA00013064"/>
    </source>
</evidence>
<sequence length="395" mass="42830">MYTPRISMDAVLDDKLYIGNLAAAKSLADHPELGITHILSVCPEYPSQGAHHLCIPVQDTEYEDLLIHLPEACRFIQTALDAGGKVLVHCVMGISRSVTAVCAFLMVTRHMSSTDALSYVKRCRPQIHPNYGFIKQLKVFEETGYQPSPTNSTYISWKRRQAQDVTSYLNAVHDTISIIPDKLYISSEFPDDPTQAQSLLLDMGMTHVLTTRSREISQKVISPASGVQLTHLDATGSRPESLLLSLANACNYIRDAIGNGGQVLVYSSAEWKAAVIVCAYLMSSRRVSPSQATSALENALPLFNRTRNFSKQLELFAACSYRPTPDHPAMKAYLKETGGHKHASLAVDASTAKAGAAAISAIATEILGGHGLDAAAFNQTMASIQQSRGAIISHG</sequence>
<dbReference type="GO" id="GO:0008138">
    <property type="term" value="F:protein tyrosine/serine/threonine phosphatase activity"/>
    <property type="evidence" value="ECO:0007669"/>
    <property type="project" value="TreeGrafter"/>
</dbReference>
<dbReference type="InterPro" id="IPR000387">
    <property type="entry name" value="Tyr_Pase_dom"/>
</dbReference>
<keyword evidence="4" id="KW-0904">Protein phosphatase</keyword>
<dbReference type="InterPro" id="IPR000340">
    <property type="entry name" value="Dual-sp_phosphatase_cat-dom"/>
</dbReference>
<dbReference type="InterPro" id="IPR029021">
    <property type="entry name" value="Prot-tyrosine_phosphatase-like"/>
</dbReference>
<evidence type="ECO:0000259" key="6">
    <source>
        <dbReference type="PROSITE" id="PS50056"/>
    </source>
</evidence>
<protein>
    <recommendedName>
        <fullName evidence="2">protein-tyrosine-phosphatase</fullName>
        <ecNumber evidence="2">3.1.3.48</ecNumber>
    </recommendedName>
</protein>
<dbReference type="OrthoDB" id="10252009at2759"/>
<dbReference type="CDD" id="cd14498">
    <property type="entry name" value="DSP"/>
    <property type="match status" value="1"/>
</dbReference>
<evidence type="ECO:0000256" key="3">
    <source>
        <dbReference type="ARBA" id="ARBA00022801"/>
    </source>
</evidence>
<accession>A0A5C3MPV4</accession>